<reference evidence="2" key="1">
    <citation type="submission" date="2022-01" db="EMBL/GenBank/DDBJ databases">
        <title>Collection of gut derived symbiotic bacterial strains cultured from healthy donors.</title>
        <authorList>
            <person name="Lin H."/>
            <person name="Kohout C."/>
            <person name="Waligurski E."/>
            <person name="Pamer E.G."/>
        </authorList>
    </citation>
    <scope>NUCLEOTIDE SEQUENCE</scope>
    <source>
        <strain evidence="2">DFI.6.55</strain>
    </source>
</reference>
<evidence type="ECO:0000313" key="3">
    <source>
        <dbReference type="Proteomes" id="UP001299608"/>
    </source>
</evidence>
<dbReference type="Proteomes" id="UP001299608">
    <property type="component" value="Unassembled WGS sequence"/>
</dbReference>
<dbReference type="RefSeq" id="WP_238053561.1">
    <property type="nucleotide sequence ID" value="NZ_JAKNGE010000011.1"/>
</dbReference>
<feature type="domain" description="Bacteriophage Mu GpT" evidence="1">
    <location>
        <begin position="153"/>
        <end position="221"/>
    </location>
</feature>
<feature type="domain" description="Bacteriophage Mu GpT" evidence="1">
    <location>
        <begin position="9"/>
        <end position="150"/>
    </location>
</feature>
<evidence type="ECO:0000259" key="1">
    <source>
        <dbReference type="Pfam" id="PF10124"/>
    </source>
</evidence>
<dbReference type="AlphaFoldDB" id="A0AAW5C121"/>
<dbReference type="Pfam" id="PF10124">
    <property type="entry name" value="Mu-like_gpT"/>
    <property type="match status" value="3"/>
</dbReference>
<dbReference type="EMBL" id="JAKNGE010000011">
    <property type="protein sequence ID" value="MCG4745868.1"/>
    <property type="molecule type" value="Genomic_DNA"/>
</dbReference>
<protein>
    <submittedName>
        <fullName evidence="2">Mu-like prophage major head subunit gpT family protein</fullName>
    </submittedName>
</protein>
<organism evidence="2 3">
    <name type="scientific">Enterocloster aldenensis</name>
    <dbReference type="NCBI Taxonomy" id="358742"/>
    <lineage>
        <taxon>Bacteria</taxon>
        <taxon>Bacillati</taxon>
        <taxon>Bacillota</taxon>
        <taxon>Clostridia</taxon>
        <taxon>Lachnospirales</taxon>
        <taxon>Lachnospiraceae</taxon>
        <taxon>Enterocloster</taxon>
    </lineage>
</organism>
<feature type="domain" description="Bacteriophage Mu GpT" evidence="1">
    <location>
        <begin position="228"/>
        <end position="291"/>
    </location>
</feature>
<dbReference type="InterPro" id="IPR018774">
    <property type="entry name" value="Phage_Mu_GpT"/>
</dbReference>
<evidence type="ECO:0000313" key="2">
    <source>
        <dbReference type="EMBL" id="MCG4745868.1"/>
    </source>
</evidence>
<comment type="caution">
    <text evidence="2">The sequence shown here is derived from an EMBL/GenBank/DDBJ whole genome shotgun (WGS) entry which is preliminary data.</text>
</comment>
<accession>A0AAW5C121</accession>
<gene>
    <name evidence="2" type="ORF">L0N08_10635</name>
</gene>
<name>A0AAW5C121_9FIRM</name>
<sequence>MIINQANIRSMSIGYSVIFNKALATTPVTYQQIATTVPSTTRDQSYNWLGQMPQMREWIGDREIQNLSAYDYVIKNKKFEMTISVPRDDIEDDTYGVYNPMFQNMGECAALHPNKQCYGALMSGFKNLCYDGKTFFSAEHPVEKKKISNLGTKKLSMDSYKVGRTTIMSMVGDKGSSLGLVPDLLVVSPANEEMGRQILEAEFVNGSSNVYKGTAKLLVEPELAAKPDQWYLLCTSRSIKPIIYQERKKIKFVSKTADTDDNVFMQDKFLYGADGRNNVGYGFWQMAYGSTGESA</sequence>
<proteinExistence type="predicted"/>